<evidence type="ECO:0000256" key="5">
    <source>
        <dbReference type="ARBA" id="ARBA00011917"/>
    </source>
</evidence>
<dbReference type="Pfam" id="PF00753">
    <property type="entry name" value="Lactamase_B"/>
    <property type="match status" value="1"/>
</dbReference>
<keyword evidence="8" id="KW-0862">Zinc</keyword>
<dbReference type="Pfam" id="PF16123">
    <property type="entry name" value="HAGH_C"/>
    <property type="match status" value="1"/>
</dbReference>
<dbReference type="InterPro" id="IPR017782">
    <property type="entry name" value="Hydroxyacylglutathione_Hdrlase"/>
</dbReference>
<evidence type="ECO:0000256" key="2">
    <source>
        <dbReference type="ARBA" id="ARBA00001947"/>
    </source>
</evidence>
<proteinExistence type="inferred from homology"/>
<evidence type="ECO:0000256" key="1">
    <source>
        <dbReference type="ARBA" id="ARBA00001623"/>
    </source>
</evidence>
<dbReference type="Gene3D" id="3.60.15.10">
    <property type="entry name" value="Ribonuclease Z/Hydroxyacylglutathione hydrolase-like"/>
    <property type="match status" value="1"/>
</dbReference>
<dbReference type="GO" id="GO:0046872">
    <property type="term" value="F:metal ion binding"/>
    <property type="evidence" value="ECO:0007669"/>
    <property type="project" value="UniProtKB-KW"/>
</dbReference>
<comment type="pathway">
    <text evidence="3">Secondary metabolite metabolism; methylglyoxal degradation; (R)-lactate from methylglyoxal: step 2/2.</text>
</comment>
<reference evidence="11" key="1">
    <citation type="submission" date="2021-01" db="EMBL/GenBank/DDBJ databases">
        <authorList>
            <person name="Corre E."/>
            <person name="Pelletier E."/>
            <person name="Niang G."/>
            <person name="Scheremetjew M."/>
            <person name="Finn R."/>
            <person name="Kale V."/>
            <person name="Holt S."/>
            <person name="Cochrane G."/>
            <person name="Meng A."/>
            <person name="Brown T."/>
            <person name="Cohen L."/>
        </authorList>
    </citation>
    <scope>NUCLEOTIDE SEQUENCE</scope>
    <source>
        <strain evidence="11">CCMP3107</strain>
    </source>
</reference>
<dbReference type="InterPro" id="IPR032282">
    <property type="entry name" value="HAGH_C"/>
</dbReference>
<dbReference type="InterPro" id="IPR035680">
    <property type="entry name" value="Clx_II_MBL"/>
</dbReference>
<evidence type="ECO:0000256" key="8">
    <source>
        <dbReference type="ARBA" id="ARBA00022833"/>
    </source>
</evidence>
<sequence length="220" mass="23724">MKIRLSIIISSVRCCFLNSIFSRDHSGGNAAMKTSIPDVEIIGGATEGVEACTKAVEDGEQFMLGENVTIRCIHTPGHTMGHTCYYAVDGDSKAVFTGDTLFIGGCGRFFEGTARDMHPSLCLKLGALPPDTAVYCGHEYTLANYRFALSVDPENAALREAQATAQATIDNGGYTVPSTIGKELATNPFMRPDASNLQEKTETQNPIECLAAIRAMKDRF</sequence>
<evidence type="ECO:0000256" key="3">
    <source>
        <dbReference type="ARBA" id="ARBA00004963"/>
    </source>
</evidence>
<evidence type="ECO:0000256" key="7">
    <source>
        <dbReference type="ARBA" id="ARBA00022801"/>
    </source>
</evidence>
<evidence type="ECO:0000256" key="6">
    <source>
        <dbReference type="ARBA" id="ARBA00022723"/>
    </source>
</evidence>
<comment type="catalytic activity">
    <reaction evidence="1">
        <text>an S-(2-hydroxyacyl)glutathione + H2O = a 2-hydroxy carboxylate + glutathione + H(+)</text>
        <dbReference type="Rhea" id="RHEA:21864"/>
        <dbReference type="ChEBI" id="CHEBI:15377"/>
        <dbReference type="ChEBI" id="CHEBI:15378"/>
        <dbReference type="ChEBI" id="CHEBI:57925"/>
        <dbReference type="ChEBI" id="CHEBI:58896"/>
        <dbReference type="ChEBI" id="CHEBI:71261"/>
        <dbReference type="EC" id="3.1.2.6"/>
    </reaction>
</comment>
<evidence type="ECO:0000313" key="11">
    <source>
        <dbReference type="EMBL" id="CAE0623820.1"/>
    </source>
</evidence>
<dbReference type="AlphaFoldDB" id="A0A6S9M6T2"/>
<keyword evidence="6" id="KW-0479">Metal-binding</keyword>
<comment type="similarity">
    <text evidence="4">Belongs to the metallo-beta-lactamase superfamily. Glyoxalase II family.</text>
</comment>
<dbReference type="PANTHER" id="PTHR11935:SF94">
    <property type="entry name" value="TENZING NORGAY, ISOFORM C"/>
    <property type="match status" value="1"/>
</dbReference>
<dbReference type="NCBIfam" id="TIGR03413">
    <property type="entry name" value="GSH_gloB"/>
    <property type="match status" value="1"/>
</dbReference>
<feature type="domain" description="Metallo-beta-lactamase" evidence="10">
    <location>
        <begin position="3"/>
        <end position="138"/>
    </location>
</feature>
<dbReference type="PANTHER" id="PTHR11935">
    <property type="entry name" value="BETA LACTAMASE DOMAIN"/>
    <property type="match status" value="1"/>
</dbReference>
<organism evidence="11">
    <name type="scientific">Heterosigma akashiwo</name>
    <name type="common">Chromophytic alga</name>
    <name type="synonym">Heterosigma carterae</name>
    <dbReference type="NCBI Taxonomy" id="2829"/>
    <lineage>
        <taxon>Eukaryota</taxon>
        <taxon>Sar</taxon>
        <taxon>Stramenopiles</taxon>
        <taxon>Ochrophyta</taxon>
        <taxon>Raphidophyceae</taxon>
        <taxon>Chattonellales</taxon>
        <taxon>Chattonellaceae</taxon>
        <taxon>Heterosigma</taxon>
    </lineage>
</organism>
<dbReference type="GO" id="GO:0019243">
    <property type="term" value="P:methylglyoxal catabolic process to D-lactate via S-lactoyl-glutathione"/>
    <property type="evidence" value="ECO:0007669"/>
    <property type="project" value="InterPro"/>
</dbReference>
<dbReference type="SUPFAM" id="SSF56281">
    <property type="entry name" value="Metallo-hydrolase/oxidoreductase"/>
    <property type="match status" value="1"/>
</dbReference>
<dbReference type="CDD" id="cd07723">
    <property type="entry name" value="hydroxyacylglutathione_hydrolase_MBL-fold"/>
    <property type="match status" value="1"/>
</dbReference>
<dbReference type="EMBL" id="HBIU01006503">
    <property type="protein sequence ID" value="CAE0623820.1"/>
    <property type="molecule type" value="Transcribed_RNA"/>
</dbReference>
<dbReference type="InterPro" id="IPR001279">
    <property type="entry name" value="Metallo-B-lactamas"/>
</dbReference>
<dbReference type="SMART" id="SM00849">
    <property type="entry name" value="Lactamase_B"/>
    <property type="match status" value="1"/>
</dbReference>
<dbReference type="GO" id="GO:0004416">
    <property type="term" value="F:hydroxyacylglutathione hydrolase activity"/>
    <property type="evidence" value="ECO:0007669"/>
    <property type="project" value="UniProtKB-EC"/>
</dbReference>
<dbReference type="EC" id="3.1.2.6" evidence="5"/>
<evidence type="ECO:0000256" key="9">
    <source>
        <dbReference type="ARBA" id="ARBA00031044"/>
    </source>
</evidence>
<accession>A0A6S9M6T2</accession>
<comment type="cofactor">
    <cofactor evidence="2">
        <name>Zn(2+)</name>
        <dbReference type="ChEBI" id="CHEBI:29105"/>
    </cofactor>
</comment>
<evidence type="ECO:0000256" key="4">
    <source>
        <dbReference type="ARBA" id="ARBA00006759"/>
    </source>
</evidence>
<protein>
    <recommendedName>
        <fullName evidence="5">hydroxyacylglutathione hydrolase</fullName>
        <ecNumber evidence="5">3.1.2.6</ecNumber>
    </recommendedName>
    <alternativeName>
        <fullName evidence="9">Glyoxalase II</fullName>
    </alternativeName>
</protein>
<keyword evidence="7" id="KW-0378">Hydrolase</keyword>
<evidence type="ECO:0000259" key="10">
    <source>
        <dbReference type="SMART" id="SM00849"/>
    </source>
</evidence>
<dbReference type="InterPro" id="IPR036866">
    <property type="entry name" value="RibonucZ/Hydroxyglut_hydro"/>
</dbReference>
<gene>
    <name evidence="11" type="ORF">HAKA00212_LOCUS2486</name>
</gene>
<name>A0A6S9M6T2_HETAK</name>